<dbReference type="GO" id="GO:0016567">
    <property type="term" value="P:protein ubiquitination"/>
    <property type="evidence" value="ECO:0007669"/>
    <property type="project" value="UniProtKB-UniPathway"/>
</dbReference>
<dbReference type="PROSITE" id="PS50089">
    <property type="entry name" value="ZF_RING_2"/>
    <property type="match status" value="1"/>
</dbReference>
<dbReference type="CDD" id="cd16491">
    <property type="entry name" value="RING-CH-C4HC3_LTN1"/>
    <property type="match status" value="1"/>
</dbReference>
<dbReference type="GO" id="GO:0043023">
    <property type="term" value="F:ribosomal large subunit binding"/>
    <property type="evidence" value="ECO:0007669"/>
    <property type="project" value="TreeGrafter"/>
</dbReference>
<dbReference type="EC" id="2.3.2.27" evidence="5 16"/>
<keyword evidence="11 15" id="KW-0863">Zinc-finger</keyword>
<dbReference type="Pfam" id="PF13639">
    <property type="entry name" value="zf-RING_2"/>
    <property type="match status" value="1"/>
</dbReference>
<dbReference type="InterPro" id="IPR001841">
    <property type="entry name" value="Znf_RING"/>
</dbReference>
<gene>
    <name evidence="18" type="ORF">PV09_03481</name>
</gene>
<keyword evidence="7" id="KW-0963">Cytoplasm</keyword>
<dbReference type="STRING" id="253628.A0A0D2AGD3"/>
<evidence type="ECO:0000313" key="19">
    <source>
        <dbReference type="Proteomes" id="UP000053259"/>
    </source>
</evidence>
<evidence type="ECO:0000256" key="14">
    <source>
        <dbReference type="ARBA" id="ARBA00055150"/>
    </source>
</evidence>
<dbReference type="InterPro" id="IPR013083">
    <property type="entry name" value="Znf_RING/FYVE/PHD"/>
</dbReference>
<evidence type="ECO:0000256" key="15">
    <source>
        <dbReference type="PROSITE-ProRule" id="PRU00175"/>
    </source>
</evidence>
<dbReference type="InParanoid" id="A0A0D2AGD3"/>
<dbReference type="GO" id="GO:0005829">
    <property type="term" value="C:cytosol"/>
    <property type="evidence" value="ECO:0007669"/>
    <property type="project" value="UniProtKB-SubCell"/>
</dbReference>
<evidence type="ECO:0000256" key="9">
    <source>
        <dbReference type="ARBA" id="ARBA00022723"/>
    </source>
</evidence>
<dbReference type="InterPro" id="IPR011989">
    <property type="entry name" value="ARM-like"/>
</dbReference>
<dbReference type="FunCoup" id="A0A0D2AGD3">
    <property type="interactions" value="577"/>
</dbReference>
<dbReference type="GO" id="GO:0008270">
    <property type="term" value="F:zinc ion binding"/>
    <property type="evidence" value="ECO:0007669"/>
    <property type="project" value="UniProtKB-KW"/>
</dbReference>
<dbReference type="RefSeq" id="XP_016215479.1">
    <property type="nucleotide sequence ID" value="XM_016356686.1"/>
</dbReference>
<evidence type="ECO:0000256" key="16">
    <source>
        <dbReference type="RuleBase" id="RU367090"/>
    </source>
</evidence>
<keyword evidence="9 16" id="KW-0479">Metal-binding</keyword>
<dbReference type="Gene3D" id="3.30.40.10">
    <property type="entry name" value="Zinc/RING finger domain, C3HC4 (zinc finger)"/>
    <property type="match status" value="1"/>
</dbReference>
<comment type="function">
    <text evidence="14">E3 ubiquitin-protein ligase component of the ribosome quality control complex (RQC), a ribosome-associated complex that mediates ubiquitination and extraction of incompletely synthesized nascent chains for proteasomal degradation. Mediates ubiquitination of proteins derived from mRNAs lacking stop codons (non-stop proteins) and other translation arrest products induced by poly-lysine sequences and tandem rare codons. Ubiquitination leads to CDC48 recruitment for extraction and degradation of the incomplete translation product. May indirectly play a role in chromatin function and transcription.</text>
</comment>
<evidence type="ECO:0000256" key="3">
    <source>
        <dbReference type="ARBA" id="ARBA00004906"/>
    </source>
</evidence>
<proteinExistence type="inferred from homology"/>
<accession>A0A0D2AGD3</accession>
<evidence type="ECO:0000256" key="13">
    <source>
        <dbReference type="ARBA" id="ARBA00022833"/>
    </source>
</evidence>
<dbReference type="FunFam" id="3.30.40.10:FF:000038">
    <property type="entry name" value="E3 ubiquitin-protein ligase listerin"/>
    <property type="match status" value="1"/>
</dbReference>
<dbReference type="InterPro" id="IPR054476">
    <property type="entry name" value="Ltn1_N"/>
</dbReference>
<dbReference type="Gene3D" id="1.25.10.10">
    <property type="entry name" value="Leucine-rich Repeat Variant"/>
    <property type="match status" value="1"/>
</dbReference>
<dbReference type="InterPro" id="IPR039795">
    <property type="entry name" value="LTN1/Rkr1"/>
</dbReference>
<dbReference type="InterPro" id="IPR011016">
    <property type="entry name" value="Znf_RING-CH"/>
</dbReference>
<comment type="subcellular location">
    <subcellularLocation>
        <location evidence="2">Cytoplasm</location>
        <location evidence="2">Cytosol</location>
    </subcellularLocation>
</comment>
<dbReference type="SMART" id="SM00744">
    <property type="entry name" value="RINGv"/>
    <property type="match status" value="1"/>
</dbReference>
<dbReference type="SMART" id="SM01197">
    <property type="entry name" value="FANCL_C"/>
    <property type="match status" value="1"/>
</dbReference>
<evidence type="ECO:0000256" key="8">
    <source>
        <dbReference type="ARBA" id="ARBA00022679"/>
    </source>
</evidence>
<evidence type="ECO:0000256" key="11">
    <source>
        <dbReference type="ARBA" id="ARBA00022771"/>
    </source>
</evidence>
<keyword evidence="13 16" id="KW-0862">Zinc</keyword>
<evidence type="ECO:0000259" key="17">
    <source>
        <dbReference type="PROSITE" id="PS50089"/>
    </source>
</evidence>
<dbReference type="InterPro" id="IPR054478">
    <property type="entry name" value="LTN1_UBC"/>
</dbReference>
<evidence type="ECO:0000256" key="12">
    <source>
        <dbReference type="ARBA" id="ARBA00022786"/>
    </source>
</evidence>
<sequence>MSKKQFKHSASAARAFGTASPAFGFSASPGFGASPSPLSYLNELPNLSSISDSNIVVAFKNLSKRDSITKTKALEDLQGQLIDRGGDIEDGILEAWTNVYPRTSIDTERRVRQLAHTLQGHIAAKSGKRIAKRMPIVVGAWLAGLYDTDKAVAKAASESLSQVFATAEKRQALWRAYQDPLLDFCRDVFDKESPQTLSDERSVSPDEANAKYSRVVISSLGLLSNLMSELREEDFQKNDSRYLKALQDKKLWEQALSEDIGVRKSTHKMLRIVLESPLAKSCLDLDTLSKIYLTKGMKSNQKGSADYYLEALIALTTAESTIWTERWRDSKRPSSRLEEFVRRGSQGAALNYWRSLSKLFKALPRETLPSDPKSARDLIEALHSGVTHKDEPRHYISEGLATYVQVAIVLSCVLADGDRVPFLADSIFPIISQYILPKAENAKWDIPQTTAQSLLTDMVKNEGLTSMLLNEVTSLSAKLVREIRLSLPEQAKEYSRSQDDLGKAGERFAAFIAALTPPETMPERLENATASALDESLSVLIQRNGKPYGAAIVASAIIKQCRHLIDASDRLATTVEDFLDKHIAMIFVSPSYKQLATLLSACEDQEEVFVPAWTRCLNAVLGDVSDRRFPALTELLACRKVFSESELQHLGPTLVPEIIPMLDEICKSNRKWDAILPLLRDSAITSKLLGDLILRRITMCLIDAESDTSIALDGLRVVMKSCPRILKNFLTTDDGKQLLPNLLLLSEELNERLSKEAKELIPELQTLFANEMTSGETSNAIIDVIQNGLNSAGSISVSIDTLVNYAKRLLDTNMVQSMDSVLPNTGIWYESLQYFLRKPIDKSHAMTSPLGGAVYLVRESIDASTLTDIERDQNGLSVPLRMAMYTVKLFSDTLRDARTISAELFRLLTLTGLMANDHLSVYDPSNLWSSSQLDVLDDASEFVSSCQQILRKYHESNKSNLMVQTEGYSCEAYYLALGDCKIRNQNDEIARSSSTTLEEAESLLKRHRAQGNVFSILATLYGYQIALSASSQVMRYCNELIADLTPLDSEMLKEDGLSQFVILNTILTYYDDVGETIAKPRLSRFISKSVAWLQDESIDDALVAEIYRMMKQLLPLVSNLYGDYWKIILDSIKSNLELISELPDPNAPALIPAIHASIQLFAIIRRIVSSEKCKEEEDERNDDIIEAWNEHENGIHAAIVNSLKVTRHVSDDEHQPLMILNELLSREVSRILTSKLECVEDLYPQLYSTSPAVQQAAYRLLHHYIPSKQEQISLDTVLEKTKARLPYELLSLVLQAPVASDFVEEDFERSVPLQLRGYLLSWLLIFDHFSNASHKVRNDYVDSMKEAGHLKDFLDFAFDFLGHSRGRPLEVTKFDVASYNSSAMADEPLKDTQWLITHLYYLCLTHFPSLSKTWWIECESRQKHISVETWTAKFISPLVISNALEAVVSWSTTQEMARNSEQPPPLVIRVNHRASELTASYPMDDEGQSAMVVVSLPPTFPLHNAKVSSPSKAMAVEERRWNTWLINSEAIIAFSNNSIIDGLLAWRRNVFGALKGQTECAICYSVVGEDGRVPGKKCRTCKNSFHGICLFKWFKSSNGTSCPLCRERFNYG</sequence>
<keyword evidence="10" id="KW-0677">Repeat</keyword>
<dbReference type="UniPathway" id="UPA00143"/>
<keyword evidence="8 16" id="KW-0808">Transferase</keyword>
<evidence type="ECO:0000256" key="1">
    <source>
        <dbReference type="ARBA" id="ARBA00000900"/>
    </source>
</evidence>
<dbReference type="GO" id="GO:1990112">
    <property type="term" value="C:RQC complex"/>
    <property type="evidence" value="ECO:0007669"/>
    <property type="project" value="UniProtKB-UniRule"/>
</dbReference>
<evidence type="ECO:0000313" key="18">
    <source>
        <dbReference type="EMBL" id="KIW05610.1"/>
    </source>
</evidence>
<dbReference type="Proteomes" id="UP000053259">
    <property type="component" value="Unassembled WGS sequence"/>
</dbReference>
<comment type="function">
    <text evidence="16">E3 ubiquitin-protein ligase. Component of the ribosome quality control complex (RQC), a ribosome-associated complex that mediates ubiquitination and extraction of incompletely synthesized nascent chains for proteasomal degradation.</text>
</comment>
<dbReference type="HOGENOM" id="CLU_000471_0_0_1"/>
<keyword evidence="19" id="KW-1185">Reference proteome</keyword>
<dbReference type="Pfam" id="PF23009">
    <property type="entry name" value="UBC_like"/>
    <property type="match status" value="1"/>
</dbReference>
<name>A0A0D2AGD3_9PEZI</name>
<evidence type="ECO:0000256" key="5">
    <source>
        <dbReference type="ARBA" id="ARBA00012483"/>
    </source>
</evidence>
<comment type="catalytic activity">
    <reaction evidence="1 16">
        <text>S-ubiquitinyl-[E2 ubiquitin-conjugating enzyme]-L-cysteine + [acceptor protein]-L-lysine = [E2 ubiquitin-conjugating enzyme]-L-cysteine + N(6)-ubiquitinyl-[acceptor protein]-L-lysine.</text>
        <dbReference type="EC" id="2.3.2.27"/>
    </reaction>
</comment>
<dbReference type="GeneID" id="27311454"/>
<protein>
    <recommendedName>
        <fullName evidence="6 16">E3 ubiquitin-protein ligase listerin</fullName>
        <ecNumber evidence="5 16">2.3.2.27</ecNumber>
    </recommendedName>
    <alternativeName>
        <fullName evidence="16">RING-type E3 ubiquitin transferase listerin</fullName>
    </alternativeName>
</protein>
<dbReference type="OrthoDB" id="6108at2759"/>
<keyword evidence="12 16" id="KW-0833">Ubl conjugation pathway</keyword>
<dbReference type="InterPro" id="IPR054477">
    <property type="entry name" value="LTN1_E3_ligase_6th"/>
</dbReference>
<dbReference type="GO" id="GO:1990116">
    <property type="term" value="P:ribosome-associated ubiquitin-dependent protein catabolic process"/>
    <property type="evidence" value="ECO:0007669"/>
    <property type="project" value="UniProtKB-UniRule"/>
</dbReference>
<dbReference type="PANTHER" id="PTHR12389:SF0">
    <property type="entry name" value="E3 UBIQUITIN-PROTEIN LIGASE LISTERIN"/>
    <property type="match status" value="1"/>
</dbReference>
<dbReference type="EMBL" id="KN847537">
    <property type="protein sequence ID" value="KIW05610.1"/>
    <property type="molecule type" value="Genomic_DNA"/>
</dbReference>
<dbReference type="GO" id="GO:0072344">
    <property type="term" value="P:rescue of stalled ribosome"/>
    <property type="evidence" value="ECO:0007669"/>
    <property type="project" value="UniProtKB-UniRule"/>
</dbReference>
<dbReference type="VEuPathDB" id="FungiDB:PV09_03481"/>
<evidence type="ECO:0000256" key="10">
    <source>
        <dbReference type="ARBA" id="ARBA00022737"/>
    </source>
</evidence>
<comment type="subunit">
    <text evidence="16">Component of the ribosome quality control complex (RQC).</text>
</comment>
<evidence type="ECO:0000256" key="7">
    <source>
        <dbReference type="ARBA" id="ARBA00022490"/>
    </source>
</evidence>
<dbReference type="SUPFAM" id="SSF57850">
    <property type="entry name" value="RING/U-box"/>
    <property type="match status" value="1"/>
</dbReference>
<dbReference type="SUPFAM" id="SSF48371">
    <property type="entry name" value="ARM repeat"/>
    <property type="match status" value="1"/>
</dbReference>
<evidence type="ECO:0000256" key="4">
    <source>
        <dbReference type="ARBA" id="ARBA00007997"/>
    </source>
</evidence>
<dbReference type="PANTHER" id="PTHR12389">
    <property type="entry name" value="ZINC FINGER PROTEIN 294"/>
    <property type="match status" value="1"/>
</dbReference>
<dbReference type="GO" id="GO:0061630">
    <property type="term" value="F:ubiquitin protein ligase activity"/>
    <property type="evidence" value="ECO:0007669"/>
    <property type="project" value="UniProtKB-UniRule"/>
</dbReference>
<dbReference type="Pfam" id="PF22958">
    <property type="entry name" value="Ltn1_1st"/>
    <property type="match status" value="1"/>
</dbReference>
<organism evidence="18 19">
    <name type="scientific">Verruconis gallopava</name>
    <dbReference type="NCBI Taxonomy" id="253628"/>
    <lineage>
        <taxon>Eukaryota</taxon>
        <taxon>Fungi</taxon>
        <taxon>Dikarya</taxon>
        <taxon>Ascomycota</taxon>
        <taxon>Pezizomycotina</taxon>
        <taxon>Dothideomycetes</taxon>
        <taxon>Pleosporomycetidae</taxon>
        <taxon>Venturiales</taxon>
        <taxon>Sympoventuriaceae</taxon>
        <taxon>Verruconis</taxon>
    </lineage>
</organism>
<dbReference type="InterPro" id="IPR039804">
    <property type="entry name" value="RING-CH-C4HC3_LTN1"/>
</dbReference>
<evidence type="ECO:0000256" key="2">
    <source>
        <dbReference type="ARBA" id="ARBA00004514"/>
    </source>
</evidence>
<dbReference type="InterPro" id="IPR016024">
    <property type="entry name" value="ARM-type_fold"/>
</dbReference>
<reference evidence="18 19" key="1">
    <citation type="submission" date="2015-01" db="EMBL/GenBank/DDBJ databases">
        <title>The Genome Sequence of Ochroconis gallopava CBS43764.</title>
        <authorList>
            <consortium name="The Broad Institute Genomics Platform"/>
            <person name="Cuomo C."/>
            <person name="de Hoog S."/>
            <person name="Gorbushina A."/>
            <person name="Stielow B."/>
            <person name="Teixiera M."/>
            <person name="Abouelleil A."/>
            <person name="Chapman S.B."/>
            <person name="Priest M."/>
            <person name="Young S.K."/>
            <person name="Wortman J."/>
            <person name="Nusbaum C."/>
            <person name="Birren B."/>
        </authorList>
    </citation>
    <scope>NUCLEOTIDE SEQUENCE [LARGE SCALE GENOMIC DNA]</scope>
    <source>
        <strain evidence="18 19">CBS 43764</strain>
    </source>
</reference>
<evidence type="ECO:0000256" key="6">
    <source>
        <dbReference type="ARBA" id="ARBA00017157"/>
    </source>
</evidence>
<comment type="pathway">
    <text evidence="3 16">Protein modification; protein ubiquitination.</text>
</comment>
<feature type="domain" description="RING-type" evidence="17">
    <location>
        <begin position="1560"/>
        <end position="1606"/>
    </location>
</feature>
<dbReference type="Pfam" id="PF22999">
    <property type="entry name" value="LTN1_E3_ligase_6th"/>
    <property type="match status" value="1"/>
</dbReference>
<comment type="similarity">
    <text evidence="4 16">Belongs to the LTN1 family.</text>
</comment>